<feature type="chain" id="PRO_5043934124" description="Peptidase S8/S53 domain-containing protein" evidence="8">
    <location>
        <begin position="23"/>
        <end position="488"/>
    </location>
</feature>
<feature type="domain" description="Peptidase S8/S53" evidence="9">
    <location>
        <begin position="225"/>
        <end position="467"/>
    </location>
</feature>
<comment type="similarity">
    <text evidence="1 5 6">Belongs to the peptidase S8 family.</text>
</comment>
<comment type="caution">
    <text evidence="10">The sequence shown here is derived from an EMBL/GenBank/DDBJ whole genome shotgun (WGS) entry which is preliminary data.</text>
</comment>
<dbReference type="PROSITE" id="PS51892">
    <property type="entry name" value="SUBTILASE"/>
    <property type="match status" value="1"/>
</dbReference>
<proteinExistence type="inferred from homology"/>
<evidence type="ECO:0000313" key="10">
    <source>
        <dbReference type="EMBL" id="KAK6533326.1"/>
    </source>
</evidence>
<evidence type="ECO:0000256" key="8">
    <source>
        <dbReference type="SAM" id="SignalP"/>
    </source>
</evidence>
<dbReference type="PANTHER" id="PTHR43806:SF66">
    <property type="entry name" value="SERIN ENDOPEPTIDASE"/>
    <property type="match status" value="1"/>
</dbReference>
<keyword evidence="4 5" id="KW-0720">Serine protease</keyword>
<feature type="signal peptide" evidence="8">
    <location>
        <begin position="1"/>
        <end position="22"/>
    </location>
</feature>
<name>A0AAV9X1G6_9PEZI</name>
<feature type="compositionally biased region" description="Low complexity" evidence="7">
    <location>
        <begin position="169"/>
        <end position="183"/>
    </location>
</feature>
<feature type="region of interest" description="Disordered" evidence="7">
    <location>
        <begin position="169"/>
        <end position="194"/>
    </location>
</feature>
<gene>
    <name evidence="10" type="ORF">TWF694_002277</name>
</gene>
<evidence type="ECO:0000256" key="7">
    <source>
        <dbReference type="SAM" id="MobiDB-lite"/>
    </source>
</evidence>
<dbReference type="InterPro" id="IPR034193">
    <property type="entry name" value="PCSK9_ProteinaseK-like"/>
</dbReference>
<dbReference type="PROSITE" id="PS00138">
    <property type="entry name" value="SUBTILASE_SER"/>
    <property type="match status" value="1"/>
</dbReference>
<dbReference type="InterPro" id="IPR015500">
    <property type="entry name" value="Peptidase_S8_subtilisin-rel"/>
</dbReference>
<dbReference type="InterPro" id="IPR023827">
    <property type="entry name" value="Peptidase_S8_Asp-AS"/>
</dbReference>
<organism evidence="10 11">
    <name type="scientific">Orbilia ellipsospora</name>
    <dbReference type="NCBI Taxonomy" id="2528407"/>
    <lineage>
        <taxon>Eukaryota</taxon>
        <taxon>Fungi</taxon>
        <taxon>Dikarya</taxon>
        <taxon>Ascomycota</taxon>
        <taxon>Pezizomycotina</taxon>
        <taxon>Orbiliomycetes</taxon>
        <taxon>Orbiliales</taxon>
        <taxon>Orbiliaceae</taxon>
        <taxon>Orbilia</taxon>
    </lineage>
</organism>
<dbReference type="PANTHER" id="PTHR43806">
    <property type="entry name" value="PEPTIDASE S8"/>
    <property type="match status" value="1"/>
</dbReference>
<dbReference type="Pfam" id="PF00082">
    <property type="entry name" value="Peptidase_S8"/>
    <property type="match status" value="1"/>
</dbReference>
<keyword evidence="3 5" id="KW-0378">Hydrolase</keyword>
<dbReference type="EMBL" id="JAVHJO010000011">
    <property type="protein sequence ID" value="KAK6533326.1"/>
    <property type="molecule type" value="Genomic_DNA"/>
</dbReference>
<keyword evidence="2 5" id="KW-0645">Protease</keyword>
<evidence type="ECO:0000256" key="2">
    <source>
        <dbReference type="ARBA" id="ARBA00022670"/>
    </source>
</evidence>
<dbReference type="PRINTS" id="PR00723">
    <property type="entry name" value="SUBTILISIN"/>
</dbReference>
<feature type="active site" description="Charge relay system" evidence="5">
    <location>
        <position position="265"/>
    </location>
</feature>
<dbReference type="InterPro" id="IPR000209">
    <property type="entry name" value="Peptidase_S8/S53_dom"/>
</dbReference>
<feature type="active site" description="Charge relay system" evidence="5">
    <location>
        <position position="432"/>
    </location>
</feature>
<dbReference type="GO" id="GO:0006508">
    <property type="term" value="P:proteolysis"/>
    <property type="evidence" value="ECO:0007669"/>
    <property type="project" value="UniProtKB-KW"/>
</dbReference>
<dbReference type="InterPro" id="IPR022398">
    <property type="entry name" value="Peptidase_S8_His-AS"/>
</dbReference>
<dbReference type="CDD" id="cd04077">
    <property type="entry name" value="Peptidases_S8_PCSK9_ProteinaseK_like"/>
    <property type="match status" value="1"/>
</dbReference>
<dbReference type="InterPro" id="IPR050131">
    <property type="entry name" value="Peptidase_S8_subtilisin-like"/>
</dbReference>
<evidence type="ECO:0000259" key="9">
    <source>
        <dbReference type="Pfam" id="PF00082"/>
    </source>
</evidence>
<dbReference type="InterPro" id="IPR036852">
    <property type="entry name" value="Peptidase_S8/S53_dom_sf"/>
</dbReference>
<keyword evidence="8" id="KW-0732">Signal</keyword>
<dbReference type="PROSITE" id="PS00137">
    <property type="entry name" value="SUBTILASE_HIS"/>
    <property type="match status" value="1"/>
</dbReference>
<evidence type="ECO:0000256" key="4">
    <source>
        <dbReference type="ARBA" id="ARBA00022825"/>
    </source>
</evidence>
<accession>A0AAV9X1G6</accession>
<evidence type="ECO:0000256" key="6">
    <source>
        <dbReference type="RuleBase" id="RU003355"/>
    </source>
</evidence>
<dbReference type="GO" id="GO:0004252">
    <property type="term" value="F:serine-type endopeptidase activity"/>
    <property type="evidence" value="ECO:0007669"/>
    <property type="project" value="UniProtKB-UniRule"/>
</dbReference>
<dbReference type="SUPFAM" id="SSF52743">
    <property type="entry name" value="Subtilisin-like"/>
    <property type="match status" value="1"/>
</dbReference>
<evidence type="ECO:0000256" key="1">
    <source>
        <dbReference type="ARBA" id="ARBA00011073"/>
    </source>
</evidence>
<dbReference type="Proteomes" id="UP001365542">
    <property type="component" value="Unassembled WGS sequence"/>
</dbReference>
<dbReference type="InterPro" id="IPR023828">
    <property type="entry name" value="Peptidase_S8_Ser-AS"/>
</dbReference>
<feature type="active site" description="Charge relay system" evidence="5">
    <location>
        <position position="234"/>
    </location>
</feature>
<dbReference type="PROSITE" id="PS00136">
    <property type="entry name" value="SUBTILASE_ASP"/>
    <property type="match status" value="1"/>
</dbReference>
<reference evidence="10 11" key="1">
    <citation type="submission" date="2019-10" db="EMBL/GenBank/DDBJ databases">
        <authorList>
            <person name="Palmer J.M."/>
        </authorList>
    </citation>
    <scope>NUCLEOTIDE SEQUENCE [LARGE SCALE GENOMIC DNA]</scope>
    <source>
        <strain evidence="10 11">TWF694</strain>
    </source>
</reference>
<protein>
    <recommendedName>
        <fullName evidence="9">Peptidase S8/S53 domain-containing protein</fullName>
    </recommendedName>
</protein>
<evidence type="ECO:0000256" key="3">
    <source>
        <dbReference type="ARBA" id="ARBA00022801"/>
    </source>
</evidence>
<evidence type="ECO:0000313" key="11">
    <source>
        <dbReference type="Proteomes" id="UP001365542"/>
    </source>
</evidence>
<dbReference type="Gene3D" id="3.40.50.200">
    <property type="entry name" value="Peptidase S8/S53 domain"/>
    <property type="match status" value="1"/>
</dbReference>
<sequence>MKSGGILIPFLLSLVVIPAALAAPAAQKSEDNATDKYIVMLAEDEKRPWKEIFSDLGIKAKENKNFKASSYGRNAQISSWNSDESGHIVSSGTHIRTFTLKMKRSESTRILSHSSIVAVDPVRPVSYDVHINTDYIPSNKTISYDPLDLEKRQQGYYNNNNQQQQLYNSNNQQQDSNSQDQTQKPTKHQKTAPWNLERISTGRKVKQHSSVTSLDYTYTFKQGDGTGVDVYILDTGLYAQHKDFGGRAKSLWSFARDNALDVEGHGTHCAGTVGSNTYGVAKGANLWGVKILGKGSDSSTVIQGMEAVLAQHNKRKSDPNFRGSVISASFSNVGEYKAEFEAFKRVIAAGIHVAVSAGNEGRDACLNRPARYSKQLPIVTVGASDIKDALMSLKNNFKSNYGQCVTVHGPGVDIISTWKDGVDSTYSMSGTSMSAPAVAGMIAVELSRKSNLKLNPKGMRDYLLSQSLPNVVQGASGGSAMINNGFKQ</sequence>
<dbReference type="AlphaFoldDB" id="A0AAV9X1G6"/>
<keyword evidence="11" id="KW-1185">Reference proteome</keyword>
<evidence type="ECO:0000256" key="5">
    <source>
        <dbReference type="PROSITE-ProRule" id="PRU01240"/>
    </source>
</evidence>